<name>A0A0D8HL83_9ACTN</name>
<dbReference type="RefSeq" id="WP_052604227.1">
    <property type="nucleotide sequence ID" value="NZ_JXYS01000009.1"/>
</dbReference>
<gene>
    <name evidence="1" type="ORF">AXFE_04150</name>
</gene>
<keyword evidence="2" id="KW-1185">Reference proteome</keyword>
<evidence type="ECO:0000313" key="2">
    <source>
        <dbReference type="Proteomes" id="UP000032360"/>
    </source>
</evidence>
<protein>
    <submittedName>
        <fullName evidence="1">Uncharacterized protein</fullName>
    </submittedName>
</protein>
<sequence length="689" mass="72127">MVNLGYPACNTRTEGDDIASRSYRRTSSSFSWSLLALTLAALILGACGNSTTTGTTPKQTTNSSATVTLANVKKTPTNPSLVATTLPEAGCSFGGIRQSMSGAISGCYRIPNLRPGTYWLSVDQGINQRGANATIQGFPTTNAQGNSGPHVLLSLAPSNGPPGSVITIHGQVSGNLSPLPSYANFCWAGCEVGLQYDGVPLSWSGTHNFVASLTLPSGPWIARNNDLPAYPKIGSYEVSVQCLVSFRGCGLGSSEGKTNFSITSNPPSSKQILKLSAKGVYPGQVVKIAGSVPLVNIIGSNQSFVYQFNMTPKAISTYHLIKYKKSGNQAAFVDLGAIKVKVDAAAFLSSYPLKSPTNPQLGGLLAIAINQSLPGVVLGCTQSGITELNHGTRSNIPVSTLGSLLGSPSFGPHVCSTVVDYKTSSGQLLVAAGFSSQNSSSAGPPFMLVPVITSNLGKSWSQIPTPSGLAPSSFDGFAQNTNGISVFFNTASNNLAVETTTNAKDWITGSLKCTQSGGCVRFGGVTYGNCAMNGSSQSLLFSKSSTATLKQIPWPSSVNACFESELFKSGSNRYLLSGSSSYSLRISSNGGANWEVVSGVPSLPGLPPYVSSNSPETILPNGSLIEYSPNNALYLLSRQLKWCKVGTQSTLKNVGPYLVPGRKNVYFEQYLKSGTTLGFLSDSKIHCSR</sequence>
<dbReference type="SUPFAM" id="SSF50939">
    <property type="entry name" value="Sialidases"/>
    <property type="match status" value="1"/>
</dbReference>
<dbReference type="EMBL" id="JXYS01000009">
    <property type="protein sequence ID" value="KJF18683.1"/>
    <property type="molecule type" value="Genomic_DNA"/>
</dbReference>
<accession>A0A0D8HL83</accession>
<dbReference type="OrthoDB" id="10009217at2"/>
<dbReference type="Proteomes" id="UP000032360">
    <property type="component" value="Unassembled WGS sequence"/>
</dbReference>
<reference evidence="1 2" key="1">
    <citation type="submission" date="2015-01" db="EMBL/GenBank/DDBJ databases">
        <title>Draft genome of the acidophilic iron oxidizer Acidithrix ferrooxidans strain Py-F3.</title>
        <authorList>
            <person name="Poehlein A."/>
            <person name="Eisen S."/>
            <person name="Schloemann M."/>
            <person name="Johnson B.D."/>
            <person name="Daniel R."/>
            <person name="Muehling M."/>
        </authorList>
    </citation>
    <scope>NUCLEOTIDE SEQUENCE [LARGE SCALE GENOMIC DNA]</scope>
    <source>
        <strain evidence="1 2">Py-F3</strain>
    </source>
</reference>
<comment type="caution">
    <text evidence="1">The sequence shown here is derived from an EMBL/GenBank/DDBJ whole genome shotgun (WGS) entry which is preliminary data.</text>
</comment>
<evidence type="ECO:0000313" key="1">
    <source>
        <dbReference type="EMBL" id="KJF18683.1"/>
    </source>
</evidence>
<organism evidence="1 2">
    <name type="scientific">Acidithrix ferrooxidans</name>
    <dbReference type="NCBI Taxonomy" id="1280514"/>
    <lineage>
        <taxon>Bacteria</taxon>
        <taxon>Bacillati</taxon>
        <taxon>Actinomycetota</taxon>
        <taxon>Acidimicrobiia</taxon>
        <taxon>Acidimicrobiales</taxon>
        <taxon>Acidimicrobiaceae</taxon>
        <taxon>Acidithrix</taxon>
    </lineage>
</organism>
<dbReference type="InterPro" id="IPR036278">
    <property type="entry name" value="Sialidase_sf"/>
</dbReference>
<dbReference type="AlphaFoldDB" id="A0A0D8HL83"/>
<proteinExistence type="predicted"/>